<feature type="compositionally biased region" description="Acidic residues" evidence="1">
    <location>
        <begin position="75"/>
        <end position="85"/>
    </location>
</feature>
<feature type="region of interest" description="Disordered" evidence="1">
    <location>
        <begin position="265"/>
        <end position="329"/>
    </location>
</feature>
<feature type="compositionally biased region" description="Pro residues" evidence="1">
    <location>
        <begin position="402"/>
        <end position="417"/>
    </location>
</feature>
<dbReference type="Proteomes" id="UP000305067">
    <property type="component" value="Unassembled WGS sequence"/>
</dbReference>
<gene>
    <name evidence="2" type="ORF">BDV98DRAFT_559560</name>
</gene>
<feature type="region of interest" description="Disordered" evidence="1">
    <location>
        <begin position="74"/>
        <end position="148"/>
    </location>
</feature>
<evidence type="ECO:0000313" key="2">
    <source>
        <dbReference type="EMBL" id="TFL06527.1"/>
    </source>
</evidence>
<feature type="compositionally biased region" description="Low complexity" evidence="1">
    <location>
        <begin position="280"/>
        <end position="291"/>
    </location>
</feature>
<name>A0A5C3QYV9_9AGAR</name>
<proteinExistence type="predicted"/>
<dbReference type="OrthoDB" id="3258416at2759"/>
<evidence type="ECO:0000313" key="3">
    <source>
        <dbReference type="Proteomes" id="UP000305067"/>
    </source>
</evidence>
<dbReference type="AlphaFoldDB" id="A0A5C3QYV9"/>
<organism evidence="2 3">
    <name type="scientific">Pterulicium gracile</name>
    <dbReference type="NCBI Taxonomy" id="1884261"/>
    <lineage>
        <taxon>Eukaryota</taxon>
        <taxon>Fungi</taxon>
        <taxon>Dikarya</taxon>
        <taxon>Basidiomycota</taxon>
        <taxon>Agaricomycotina</taxon>
        <taxon>Agaricomycetes</taxon>
        <taxon>Agaricomycetidae</taxon>
        <taxon>Agaricales</taxon>
        <taxon>Pleurotineae</taxon>
        <taxon>Pterulaceae</taxon>
        <taxon>Pterulicium</taxon>
    </lineage>
</organism>
<feature type="region of interest" description="Disordered" evidence="1">
    <location>
        <begin position="346"/>
        <end position="436"/>
    </location>
</feature>
<protein>
    <submittedName>
        <fullName evidence="2">Uncharacterized protein</fullName>
    </submittedName>
</protein>
<feature type="compositionally biased region" description="Low complexity" evidence="1">
    <location>
        <begin position="113"/>
        <end position="130"/>
    </location>
</feature>
<dbReference type="EMBL" id="ML178815">
    <property type="protein sequence ID" value="TFL06527.1"/>
    <property type="molecule type" value="Genomic_DNA"/>
</dbReference>
<accession>A0A5C3QYV9</accession>
<feature type="compositionally biased region" description="Basic residues" evidence="1">
    <location>
        <begin position="347"/>
        <end position="357"/>
    </location>
</feature>
<dbReference type="STRING" id="1884261.A0A5C3QYV9"/>
<evidence type="ECO:0000256" key="1">
    <source>
        <dbReference type="SAM" id="MobiDB-lite"/>
    </source>
</evidence>
<reference evidence="2 3" key="1">
    <citation type="journal article" date="2019" name="Nat. Ecol. Evol.">
        <title>Megaphylogeny resolves global patterns of mushroom evolution.</title>
        <authorList>
            <person name="Varga T."/>
            <person name="Krizsan K."/>
            <person name="Foldi C."/>
            <person name="Dima B."/>
            <person name="Sanchez-Garcia M."/>
            <person name="Sanchez-Ramirez S."/>
            <person name="Szollosi G.J."/>
            <person name="Szarkandi J.G."/>
            <person name="Papp V."/>
            <person name="Albert L."/>
            <person name="Andreopoulos W."/>
            <person name="Angelini C."/>
            <person name="Antonin V."/>
            <person name="Barry K.W."/>
            <person name="Bougher N.L."/>
            <person name="Buchanan P."/>
            <person name="Buyck B."/>
            <person name="Bense V."/>
            <person name="Catcheside P."/>
            <person name="Chovatia M."/>
            <person name="Cooper J."/>
            <person name="Damon W."/>
            <person name="Desjardin D."/>
            <person name="Finy P."/>
            <person name="Geml J."/>
            <person name="Haridas S."/>
            <person name="Hughes K."/>
            <person name="Justo A."/>
            <person name="Karasinski D."/>
            <person name="Kautmanova I."/>
            <person name="Kiss B."/>
            <person name="Kocsube S."/>
            <person name="Kotiranta H."/>
            <person name="LaButti K.M."/>
            <person name="Lechner B.E."/>
            <person name="Liimatainen K."/>
            <person name="Lipzen A."/>
            <person name="Lukacs Z."/>
            <person name="Mihaltcheva S."/>
            <person name="Morgado L.N."/>
            <person name="Niskanen T."/>
            <person name="Noordeloos M.E."/>
            <person name="Ohm R.A."/>
            <person name="Ortiz-Santana B."/>
            <person name="Ovrebo C."/>
            <person name="Racz N."/>
            <person name="Riley R."/>
            <person name="Savchenko A."/>
            <person name="Shiryaev A."/>
            <person name="Soop K."/>
            <person name="Spirin V."/>
            <person name="Szebenyi C."/>
            <person name="Tomsovsky M."/>
            <person name="Tulloss R.E."/>
            <person name="Uehling J."/>
            <person name="Grigoriev I.V."/>
            <person name="Vagvolgyi C."/>
            <person name="Papp T."/>
            <person name="Martin F.M."/>
            <person name="Miettinen O."/>
            <person name="Hibbett D.S."/>
            <person name="Nagy L.G."/>
        </authorList>
    </citation>
    <scope>NUCLEOTIDE SEQUENCE [LARGE SCALE GENOMIC DNA]</scope>
    <source>
        <strain evidence="2 3">CBS 309.79</strain>
    </source>
</reference>
<keyword evidence="3" id="KW-1185">Reference proteome</keyword>
<feature type="compositionally biased region" description="Basic and acidic residues" evidence="1">
    <location>
        <begin position="362"/>
        <end position="372"/>
    </location>
</feature>
<sequence>MAYTRRSLEQLSRTDLQKLCKDYGVKANLKSEAIIDLILDANTPKPAPPRARSTSTRIPSLRQRGVSFIIHDPVEDTEESEETESLNENTQVPPAPAAPAQTRMRKAKDTQTRLGVGRPRLAGGAGARAVTKSVPSGKSNRVKSSRTVKSVIDEPIAEEPEMIIEDPLPTPPEVPDSAIDLCPPPPNAATDIQQSNALVDLTIVDQHVADAIRPLHEQLQSMKIQVEQFQSMRAEIDRLKGQAVQVELLQSQVTSLTTEVNELRAETASNSERAAHARHPSPSTPHFTSTPLVRRPPQVPHVDTSAHPMFTGTTLGKRVRTPSDHDNTGLFEKGEEVAMADEELARRVARSPKKRARMSSPDGDREKLHSREGPSTGDLDPVQFQGFTIFPGSEPLEEDEIPPPTSRLPNFYGPPSPTNGRGARLGGTSSGQSEENCSAPFSLAYTIPPTPGSSMFPPTFPFLETPESPSPQHHSIAPAAAYRGTRNDIFHTLGLPNPGRPKSAGLYVNPSSLTKNSNEEDAVPAAQKTMFGTELEGDTRFGDFGTEGVGGGFWGRL</sequence>